<reference evidence="11 12" key="1">
    <citation type="journal article" date="2011" name="Front. Microbiol.">
        <title>Genomic signatures of strain selection and enhancement in Bacillus atrophaeus var. globigii, a historical biowarfare simulant.</title>
        <authorList>
            <person name="Gibbons H.S."/>
            <person name="Broomall S.M."/>
            <person name="McNew L.A."/>
            <person name="Daligault H."/>
            <person name="Chapman C."/>
            <person name="Bruce D."/>
            <person name="Karavis M."/>
            <person name="Krepps M."/>
            <person name="McGregor P.A."/>
            <person name="Hong C."/>
            <person name="Park K.H."/>
            <person name="Akmal A."/>
            <person name="Feldman A."/>
            <person name="Lin J.S."/>
            <person name="Chang W.E."/>
            <person name="Higgs B.W."/>
            <person name="Demirev P."/>
            <person name="Lindquist J."/>
            <person name="Liem A."/>
            <person name="Fochler E."/>
            <person name="Read T.D."/>
            <person name="Tapia R."/>
            <person name="Johnson S."/>
            <person name="Bishop-Lilly K.A."/>
            <person name="Detter C."/>
            <person name="Han C."/>
            <person name="Sozhamannan S."/>
            <person name="Rosenzweig C.N."/>
            <person name="Skowronski E.W."/>
        </authorList>
    </citation>
    <scope>NUCLEOTIDE SEQUENCE [LARGE SCALE GENOMIC DNA]</scope>
    <source>
        <strain evidence="11 12">AK5</strain>
    </source>
</reference>
<dbReference type="EMBL" id="PIPI01000009">
    <property type="protein sequence ID" value="RUO18357.1"/>
    <property type="molecule type" value="Genomic_DNA"/>
</dbReference>
<evidence type="ECO:0000256" key="2">
    <source>
        <dbReference type="ARBA" id="ARBA00006382"/>
    </source>
</evidence>
<dbReference type="SUPFAM" id="SSF51735">
    <property type="entry name" value="NAD(P)-binding Rossmann-fold domains"/>
    <property type="match status" value="1"/>
</dbReference>
<sequence>MVQQSDIPKVIQEAQERLDLVFERLSVCPDTRQRLSLPHRVVEAAIPVRMDDGSLQVFRSWRVQFDVTRGPGKGGIRFHPSVSRDEVIALSFWMAIKCAVVNLPYGGAKGGVRVDRKKLSLFELERVSRGYMRAMADVVGPDVDIPGPDMNTDELVMGWMADEYDVIKRQRSPAVITGKPVALGGSRGRTAATGEGAAQVLDLWAERQKKDNKTIKIAIQGLGNAGYYFACAAERLGFTVVAVADSSGAVYCDQGLDVPAIYAHKRKTRELKGVSAENDKHTVESLSNEELLALDVDVLALAAMENQITKDNAKDVRAKWLLEIANGPVAADADPMLQKQGVTVLPDVLVNTGGVIVSYYEWLQNRSADYWSAEQVQQRMQELIRSQAELCFELAENEDLDLRSAAYMQGIKRIAEAMDARGTHAEFNPE</sequence>
<feature type="binding site" evidence="7">
    <location>
        <position position="224"/>
    </location>
    <ligand>
        <name>NAD(+)</name>
        <dbReference type="ChEBI" id="CHEBI:57540"/>
    </ligand>
</feature>
<comment type="function">
    <text evidence="1">Catalyzes the reversible oxidative deamination of glutamate to alpha-ketoglutarate and ammonia.</text>
</comment>
<evidence type="ECO:0000256" key="1">
    <source>
        <dbReference type="ARBA" id="ARBA00003868"/>
    </source>
</evidence>
<dbReference type="InterPro" id="IPR006097">
    <property type="entry name" value="Glu/Leu/Phe/Val/Trp_DH_dimer"/>
</dbReference>
<gene>
    <name evidence="11" type="ORF">CWE06_10895</name>
</gene>
<evidence type="ECO:0000256" key="7">
    <source>
        <dbReference type="PIRSR" id="PIRSR000185-2"/>
    </source>
</evidence>
<feature type="binding site" evidence="7">
    <location>
        <position position="358"/>
    </location>
    <ligand>
        <name>substrate</name>
    </ligand>
</feature>
<dbReference type="GO" id="GO:0000166">
    <property type="term" value="F:nucleotide binding"/>
    <property type="evidence" value="ECO:0007669"/>
    <property type="project" value="UniProtKB-KW"/>
</dbReference>
<keyword evidence="7" id="KW-0547">Nucleotide-binding</keyword>
<feature type="domain" description="Glutamate/phenylalanine/leucine/valine/L-tryptophan dehydrogenase C-terminal" evidence="10">
    <location>
        <begin position="186"/>
        <end position="422"/>
    </location>
</feature>
<dbReference type="Pfam" id="PF00208">
    <property type="entry name" value="ELFV_dehydrog"/>
    <property type="match status" value="1"/>
</dbReference>
<dbReference type="CDD" id="cd01076">
    <property type="entry name" value="NAD_bind_1_Glu_DH"/>
    <property type="match status" value="1"/>
</dbReference>
<feature type="binding site" evidence="7">
    <location>
        <position position="73"/>
    </location>
    <ligand>
        <name>substrate</name>
    </ligand>
</feature>
<protein>
    <recommendedName>
        <fullName evidence="5">Glutamate dehydrogenase</fullName>
    </recommendedName>
</protein>
<evidence type="ECO:0000256" key="8">
    <source>
        <dbReference type="PIRSR" id="PIRSR000185-3"/>
    </source>
</evidence>
<dbReference type="Gene3D" id="3.40.50.10860">
    <property type="entry name" value="Leucine Dehydrogenase, chain A, domain 1"/>
    <property type="match status" value="1"/>
</dbReference>
<dbReference type="InterPro" id="IPR014362">
    <property type="entry name" value="Glu_DH"/>
</dbReference>
<dbReference type="PRINTS" id="PR00082">
    <property type="entry name" value="GLFDHDRGNASE"/>
</dbReference>
<dbReference type="Gene3D" id="3.40.50.720">
    <property type="entry name" value="NAD(P)-binding Rossmann-like Domain"/>
    <property type="match status" value="1"/>
</dbReference>
<accession>A0A432VQB2</accession>
<dbReference type="GO" id="GO:0006538">
    <property type="term" value="P:L-glutamate catabolic process"/>
    <property type="evidence" value="ECO:0007669"/>
    <property type="project" value="TreeGrafter"/>
</dbReference>
<evidence type="ECO:0000256" key="3">
    <source>
        <dbReference type="ARBA" id="ARBA00023002"/>
    </source>
</evidence>
<evidence type="ECO:0000256" key="9">
    <source>
        <dbReference type="RuleBase" id="RU004417"/>
    </source>
</evidence>
<dbReference type="Pfam" id="PF02812">
    <property type="entry name" value="ELFV_dehydrog_N"/>
    <property type="match status" value="1"/>
</dbReference>
<dbReference type="InterPro" id="IPR046346">
    <property type="entry name" value="Aminoacid_DH-like_N_sf"/>
</dbReference>
<dbReference type="GO" id="GO:0004352">
    <property type="term" value="F:glutamate dehydrogenase (NAD+) activity"/>
    <property type="evidence" value="ECO:0007669"/>
    <property type="project" value="TreeGrafter"/>
</dbReference>
<dbReference type="RefSeq" id="WP_126794062.1">
    <property type="nucleotide sequence ID" value="NZ_PIPI01000009.1"/>
</dbReference>
<evidence type="ECO:0000259" key="10">
    <source>
        <dbReference type="SMART" id="SM00839"/>
    </source>
</evidence>
<dbReference type="InterPro" id="IPR006095">
    <property type="entry name" value="Glu/Leu/Phe/Val/Trp_DH"/>
</dbReference>
<feature type="site" description="Important for catalysis" evidence="8">
    <location>
        <position position="149"/>
    </location>
</feature>
<dbReference type="PANTHER" id="PTHR11606:SF13">
    <property type="entry name" value="GLUTAMATE DEHYDROGENASE 1, MITOCHONDRIAL"/>
    <property type="match status" value="1"/>
</dbReference>
<evidence type="ECO:0000313" key="12">
    <source>
        <dbReference type="Proteomes" id="UP000288212"/>
    </source>
</evidence>
<comment type="catalytic activity">
    <reaction evidence="4">
        <text>L-glutamate + NADP(+) + H2O = 2-oxoglutarate + NH4(+) + NADPH + H(+)</text>
        <dbReference type="Rhea" id="RHEA:11612"/>
        <dbReference type="ChEBI" id="CHEBI:15377"/>
        <dbReference type="ChEBI" id="CHEBI:15378"/>
        <dbReference type="ChEBI" id="CHEBI:16810"/>
        <dbReference type="ChEBI" id="CHEBI:28938"/>
        <dbReference type="ChEBI" id="CHEBI:29985"/>
        <dbReference type="ChEBI" id="CHEBI:57783"/>
        <dbReference type="ChEBI" id="CHEBI:58349"/>
        <dbReference type="EC" id="1.4.1.4"/>
    </reaction>
</comment>
<dbReference type="SMART" id="SM00839">
    <property type="entry name" value="ELFV_dehydrog"/>
    <property type="match status" value="1"/>
</dbReference>
<dbReference type="AlphaFoldDB" id="A0A432VQB2"/>
<dbReference type="InterPro" id="IPR033922">
    <property type="entry name" value="NAD_bind_Glu_DH"/>
</dbReference>
<dbReference type="PANTHER" id="PTHR11606">
    <property type="entry name" value="GLUTAMATE DEHYDROGENASE"/>
    <property type="match status" value="1"/>
</dbReference>
<keyword evidence="3 5" id="KW-0560">Oxidoreductase</keyword>
<keyword evidence="12" id="KW-1185">Reference proteome</keyword>
<dbReference type="InterPro" id="IPR036291">
    <property type="entry name" value="NAD(P)-bd_dom_sf"/>
</dbReference>
<evidence type="ECO:0000256" key="5">
    <source>
        <dbReference type="PIRNR" id="PIRNR000185"/>
    </source>
</evidence>
<proteinExistence type="inferred from homology"/>
<evidence type="ECO:0000313" key="11">
    <source>
        <dbReference type="EMBL" id="RUO18357.1"/>
    </source>
</evidence>
<comment type="caution">
    <text evidence="11">The sequence shown here is derived from an EMBL/GenBank/DDBJ whole genome shotgun (WGS) entry which is preliminary data.</text>
</comment>
<dbReference type="PIRSF" id="PIRSF000185">
    <property type="entry name" value="Glu_DH"/>
    <property type="match status" value="1"/>
</dbReference>
<feature type="binding site" evidence="7">
    <location>
        <position position="193"/>
    </location>
    <ligand>
        <name>NAD(+)</name>
        <dbReference type="ChEBI" id="CHEBI:57540"/>
    </ligand>
</feature>
<keyword evidence="7" id="KW-0520">NAD</keyword>
<feature type="active site" description="Proton donor" evidence="6">
    <location>
        <position position="109"/>
    </location>
</feature>
<dbReference type="OrthoDB" id="9803297at2"/>
<dbReference type="GO" id="GO:0004354">
    <property type="term" value="F:glutamate dehydrogenase (NADP+) activity"/>
    <property type="evidence" value="ECO:0007669"/>
    <property type="project" value="UniProtKB-EC"/>
</dbReference>
<name>A0A432VQB2_9GAMM</name>
<evidence type="ECO:0000256" key="4">
    <source>
        <dbReference type="ARBA" id="ARBA00048584"/>
    </source>
</evidence>
<dbReference type="SUPFAM" id="SSF53223">
    <property type="entry name" value="Aminoacid dehydrogenase-like, N-terminal domain"/>
    <property type="match status" value="1"/>
</dbReference>
<comment type="similarity">
    <text evidence="2 5 9">Belongs to the Glu/Leu/Phe/Val dehydrogenases family.</text>
</comment>
<dbReference type="InterPro" id="IPR006096">
    <property type="entry name" value="Glu/Leu/Phe/Val/Trp_DH_C"/>
</dbReference>
<feature type="binding site" evidence="7">
    <location>
        <position position="97"/>
    </location>
    <ligand>
        <name>substrate</name>
    </ligand>
</feature>
<evidence type="ECO:0000256" key="6">
    <source>
        <dbReference type="PIRSR" id="PIRSR000185-1"/>
    </source>
</evidence>
<organism evidence="11 12">
    <name type="scientific">Aliidiomarina haloalkalitolerans</name>
    <dbReference type="NCBI Taxonomy" id="859059"/>
    <lineage>
        <taxon>Bacteria</taxon>
        <taxon>Pseudomonadati</taxon>
        <taxon>Pseudomonadota</taxon>
        <taxon>Gammaproteobacteria</taxon>
        <taxon>Alteromonadales</taxon>
        <taxon>Idiomarinaceae</taxon>
        <taxon>Aliidiomarina</taxon>
    </lineage>
</organism>
<dbReference type="Proteomes" id="UP000288212">
    <property type="component" value="Unassembled WGS sequence"/>
</dbReference>